<protein>
    <submittedName>
        <fullName evidence="1">Uncharacterized protein</fullName>
    </submittedName>
</protein>
<dbReference type="Proteomes" id="UP000325641">
    <property type="component" value="Chromosome"/>
</dbReference>
<accession>A0A5P6P0S6</accession>
<dbReference type="KEGG" id="bbet:F8237_05980"/>
<sequence>MRQAAVFVDAKGNASRVPGRGVRKSERYQLDGARLDLIFGNSAASSLGDCIRFVRRTRSEQFANFACGNRLRQSGAGHVTH</sequence>
<evidence type="ECO:0000313" key="1">
    <source>
        <dbReference type="EMBL" id="QFI71969.1"/>
    </source>
</evidence>
<proteinExistence type="predicted"/>
<reference evidence="2" key="1">
    <citation type="submission" date="2019-10" db="EMBL/GenBank/DDBJ databases">
        <title>Complete Genome Sequence of Bradyrhizobium betae type strain PL7HG1T.</title>
        <authorList>
            <person name="Bromfield E.S.P."/>
            <person name="Cloutier S."/>
        </authorList>
    </citation>
    <scope>NUCLEOTIDE SEQUENCE [LARGE SCALE GENOMIC DNA]</scope>
    <source>
        <strain evidence="2">PL7HG1</strain>
    </source>
</reference>
<name>A0A5P6P0S6_9BRAD</name>
<organism evidence="1 2">
    <name type="scientific">Bradyrhizobium betae</name>
    <dbReference type="NCBI Taxonomy" id="244734"/>
    <lineage>
        <taxon>Bacteria</taxon>
        <taxon>Pseudomonadati</taxon>
        <taxon>Pseudomonadota</taxon>
        <taxon>Alphaproteobacteria</taxon>
        <taxon>Hyphomicrobiales</taxon>
        <taxon>Nitrobacteraceae</taxon>
        <taxon>Bradyrhizobium</taxon>
    </lineage>
</organism>
<gene>
    <name evidence="1" type="ORF">F8237_05980</name>
</gene>
<dbReference type="EMBL" id="CP044543">
    <property type="protein sequence ID" value="QFI71969.1"/>
    <property type="molecule type" value="Genomic_DNA"/>
</dbReference>
<dbReference type="AlphaFoldDB" id="A0A5P6P0S6"/>
<evidence type="ECO:0000313" key="2">
    <source>
        <dbReference type="Proteomes" id="UP000325641"/>
    </source>
</evidence>